<dbReference type="PANTHER" id="PTHR11533:SF174">
    <property type="entry name" value="PUROMYCIN-SENSITIVE AMINOPEPTIDASE-RELATED"/>
    <property type="match status" value="1"/>
</dbReference>
<dbReference type="GO" id="GO:0005615">
    <property type="term" value="C:extracellular space"/>
    <property type="evidence" value="ECO:0007669"/>
    <property type="project" value="TreeGrafter"/>
</dbReference>
<dbReference type="GO" id="GO:0070006">
    <property type="term" value="F:metalloaminopeptidase activity"/>
    <property type="evidence" value="ECO:0007669"/>
    <property type="project" value="TreeGrafter"/>
</dbReference>
<keyword evidence="4" id="KW-1185">Reference proteome</keyword>
<dbReference type="GO" id="GO:0005737">
    <property type="term" value="C:cytoplasm"/>
    <property type="evidence" value="ECO:0007669"/>
    <property type="project" value="TreeGrafter"/>
</dbReference>
<dbReference type="Proteomes" id="UP000282613">
    <property type="component" value="Unassembled WGS sequence"/>
</dbReference>
<sequence length="171" mass="19288">MNPDAINFYRVHYDPPMMKVIVEAIGRGTVPERDRISLLDDQFALARAGFQRLDRVLQFCRAFVGETRYSVWSVLSDGLAQVRTLLEEASYPVGDQVVFPEPSKEICGLNRLYIELALPVYEKIGFEPTSADSNNDRLLRPIIISILGRIGHGDVISKAQTAFERHYAAMT</sequence>
<dbReference type="EMBL" id="UYRS01007318">
    <property type="protein sequence ID" value="VDK27988.1"/>
    <property type="molecule type" value="Genomic_DNA"/>
</dbReference>
<dbReference type="GO" id="GO:0008270">
    <property type="term" value="F:zinc ion binding"/>
    <property type="evidence" value="ECO:0007669"/>
    <property type="project" value="TreeGrafter"/>
</dbReference>
<protein>
    <submittedName>
        <fullName evidence="5">ERAP1_C domain-containing protein</fullName>
    </submittedName>
</protein>
<dbReference type="STRING" id="60517.A0A0R3W0L3"/>
<dbReference type="OrthoDB" id="275509at2759"/>
<evidence type="ECO:0000313" key="5">
    <source>
        <dbReference type="WBParaSite" id="TASK_0000320701-mRNA-1"/>
    </source>
</evidence>
<reference evidence="5" key="1">
    <citation type="submission" date="2017-02" db="UniProtKB">
        <authorList>
            <consortium name="WormBaseParasite"/>
        </authorList>
    </citation>
    <scope>IDENTIFICATION</scope>
</reference>
<comment type="similarity">
    <text evidence="1">Belongs to the peptidase M1 family.</text>
</comment>
<name>A0A0R3W0L3_TAEAS</name>
<dbReference type="AlphaFoldDB" id="A0A0R3W0L3"/>
<dbReference type="InterPro" id="IPR024571">
    <property type="entry name" value="ERAP1-like_C_dom"/>
</dbReference>
<gene>
    <name evidence="3" type="ORF">TASK_LOCUS3208</name>
</gene>
<reference evidence="3 4" key="2">
    <citation type="submission" date="2018-11" db="EMBL/GenBank/DDBJ databases">
        <authorList>
            <consortium name="Pathogen Informatics"/>
        </authorList>
    </citation>
    <scope>NUCLEOTIDE SEQUENCE [LARGE SCALE GENOMIC DNA]</scope>
</reference>
<evidence type="ECO:0000259" key="2">
    <source>
        <dbReference type="Pfam" id="PF11838"/>
    </source>
</evidence>
<dbReference type="GO" id="GO:0043171">
    <property type="term" value="P:peptide catabolic process"/>
    <property type="evidence" value="ECO:0007669"/>
    <property type="project" value="TreeGrafter"/>
</dbReference>
<accession>A0A0R3W0L3</accession>
<evidence type="ECO:0000313" key="4">
    <source>
        <dbReference type="Proteomes" id="UP000282613"/>
    </source>
</evidence>
<dbReference type="GO" id="GO:0016020">
    <property type="term" value="C:membrane"/>
    <property type="evidence" value="ECO:0007669"/>
    <property type="project" value="TreeGrafter"/>
</dbReference>
<dbReference type="Pfam" id="PF11838">
    <property type="entry name" value="ERAP1_C"/>
    <property type="match status" value="1"/>
</dbReference>
<evidence type="ECO:0000313" key="3">
    <source>
        <dbReference type="EMBL" id="VDK27988.1"/>
    </source>
</evidence>
<organism evidence="5">
    <name type="scientific">Taenia asiatica</name>
    <name type="common">Asian tapeworm</name>
    <dbReference type="NCBI Taxonomy" id="60517"/>
    <lineage>
        <taxon>Eukaryota</taxon>
        <taxon>Metazoa</taxon>
        <taxon>Spiralia</taxon>
        <taxon>Lophotrochozoa</taxon>
        <taxon>Platyhelminthes</taxon>
        <taxon>Cestoda</taxon>
        <taxon>Eucestoda</taxon>
        <taxon>Cyclophyllidea</taxon>
        <taxon>Taeniidae</taxon>
        <taxon>Taenia</taxon>
    </lineage>
</organism>
<dbReference type="Gene3D" id="1.25.50.20">
    <property type="match status" value="1"/>
</dbReference>
<dbReference type="GO" id="GO:0042277">
    <property type="term" value="F:peptide binding"/>
    <property type="evidence" value="ECO:0007669"/>
    <property type="project" value="TreeGrafter"/>
</dbReference>
<evidence type="ECO:0000256" key="1">
    <source>
        <dbReference type="ARBA" id="ARBA00010136"/>
    </source>
</evidence>
<feature type="domain" description="ERAP1-like C-terminal" evidence="2">
    <location>
        <begin position="2"/>
        <end position="166"/>
    </location>
</feature>
<dbReference type="InterPro" id="IPR050344">
    <property type="entry name" value="Peptidase_M1_aminopeptidases"/>
</dbReference>
<dbReference type="GO" id="GO:0006508">
    <property type="term" value="P:proteolysis"/>
    <property type="evidence" value="ECO:0007669"/>
    <property type="project" value="TreeGrafter"/>
</dbReference>
<proteinExistence type="inferred from homology"/>
<dbReference type="WBParaSite" id="TASK_0000320701-mRNA-1">
    <property type="protein sequence ID" value="TASK_0000320701-mRNA-1"/>
    <property type="gene ID" value="TASK_0000320701"/>
</dbReference>
<dbReference type="PANTHER" id="PTHR11533">
    <property type="entry name" value="PROTEASE M1 ZINC METALLOPROTEASE"/>
    <property type="match status" value="1"/>
</dbReference>